<comment type="function">
    <text evidence="1">Needed for flagellar regrowth and assembly.</text>
</comment>
<evidence type="ECO:0000259" key="8">
    <source>
        <dbReference type="Pfam" id="PF02108"/>
    </source>
</evidence>
<keyword evidence="6" id="KW-0653">Protein transport</keyword>
<dbReference type="Pfam" id="PF02108">
    <property type="entry name" value="FliH"/>
    <property type="match status" value="1"/>
</dbReference>
<dbReference type="InterPro" id="IPR051472">
    <property type="entry name" value="T3SS_Stator/FliH"/>
</dbReference>
<comment type="similarity">
    <text evidence="2">Belongs to the FliH family.</text>
</comment>
<reference evidence="9 10" key="1">
    <citation type="submission" date="2020-02" db="EMBL/GenBank/DDBJ databases">
        <title>Rhodobacter translucens sp. nov., a novel bacterium isolated from activated sludge.</title>
        <authorList>
            <person name="Liu J."/>
        </authorList>
    </citation>
    <scope>NUCLEOTIDE SEQUENCE [LARGE SCALE GENOMIC DNA]</scope>
    <source>
        <strain evidence="9 10">HX-7-19</strain>
    </source>
</reference>
<protein>
    <recommendedName>
        <fullName evidence="3">Flagellar assembly protein FliH</fullName>
    </recommendedName>
</protein>
<sequence length="259" mass="26402">MAGAEDAPRMGPAEVMALIRASAQKGFTGAAPRTPADAVFRRARLDEVRRVDPEAGVLLEDGVTEVLPAAGMAAAEIEVLAPDPAETAPAAQVEDPARRLAEARSEGYAAGRADGLEEGLEAGRAEARAEAEAALGPARAAFLAAAAALSGGADLAEDLAEVIAGAVRRLAAERAGQMIDALPAAFAARIEAMADRVAQGVRAVSIRLNPDDLAAILPHLEGCEVIAAASLQGDPRLARGDVDIRSDGIRLADLLEVGA</sequence>
<dbReference type="RefSeq" id="WP_165047290.1">
    <property type="nucleotide sequence ID" value="NZ_JAALFE010000003.1"/>
</dbReference>
<dbReference type="GO" id="GO:0005829">
    <property type="term" value="C:cytosol"/>
    <property type="evidence" value="ECO:0007669"/>
    <property type="project" value="TreeGrafter"/>
</dbReference>
<evidence type="ECO:0000313" key="9">
    <source>
        <dbReference type="EMBL" id="NGQ90054.1"/>
    </source>
</evidence>
<comment type="caution">
    <text evidence="9">The sequence shown here is derived from an EMBL/GenBank/DDBJ whole genome shotgun (WGS) entry which is preliminary data.</text>
</comment>
<keyword evidence="10" id="KW-1185">Reference proteome</keyword>
<evidence type="ECO:0000313" key="10">
    <source>
        <dbReference type="Proteomes" id="UP000474758"/>
    </source>
</evidence>
<evidence type="ECO:0000256" key="6">
    <source>
        <dbReference type="ARBA" id="ARBA00022927"/>
    </source>
</evidence>
<dbReference type="PANTHER" id="PTHR34982">
    <property type="entry name" value="YOP PROTEINS TRANSLOCATION PROTEIN L"/>
    <property type="match status" value="1"/>
</dbReference>
<evidence type="ECO:0000256" key="4">
    <source>
        <dbReference type="ARBA" id="ARBA00022448"/>
    </source>
</evidence>
<keyword evidence="9" id="KW-0969">Cilium</keyword>
<feature type="domain" description="Flagellar assembly protein FliH/Type III secretion system HrpE" evidence="8">
    <location>
        <begin position="157"/>
        <end position="247"/>
    </location>
</feature>
<evidence type="ECO:0000256" key="1">
    <source>
        <dbReference type="ARBA" id="ARBA00003041"/>
    </source>
</evidence>
<dbReference type="GO" id="GO:0044781">
    <property type="term" value="P:bacterial-type flagellum organization"/>
    <property type="evidence" value="ECO:0007669"/>
    <property type="project" value="UniProtKB-KW"/>
</dbReference>
<dbReference type="GO" id="GO:0015031">
    <property type="term" value="P:protein transport"/>
    <property type="evidence" value="ECO:0007669"/>
    <property type="project" value="UniProtKB-KW"/>
</dbReference>
<gene>
    <name evidence="9" type="ORF">G5V65_04040</name>
</gene>
<dbReference type="Proteomes" id="UP000474758">
    <property type="component" value="Unassembled WGS sequence"/>
</dbReference>
<keyword evidence="9" id="KW-0282">Flagellum</keyword>
<keyword evidence="7" id="KW-1006">Bacterial flagellum protein export</keyword>
<name>A0A6M1TXS7_9RHOB</name>
<evidence type="ECO:0000256" key="5">
    <source>
        <dbReference type="ARBA" id="ARBA00022795"/>
    </source>
</evidence>
<dbReference type="PANTHER" id="PTHR34982:SF1">
    <property type="entry name" value="FLAGELLAR ASSEMBLY PROTEIN FLIH"/>
    <property type="match status" value="1"/>
</dbReference>
<organism evidence="9 10">
    <name type="scientific">Paragemmobacter kunshanensis</name>
    <dbReference type="NCBI Taxonomy" id="2583234"/>
    <lineage>
        <taxon>Bacteria</taxon>
        <taxon>Pseudomonadati</taxon>
        <taxon>Pseudomonadota</taxon>
        <taxon>Alphaproteobacteria</taxon>
        <taxon>Rhodobacterales</taxon>
        <taxon>Paracoccaceae</taxon>
        <taxon>Paragemmobacter</taxon>
    </lineage>
</organism>
<evidence type="ECO:0000256" key="3">
    <source>
        <dbReference type="ARBA" id="ARBA00016507"/>
    </source>
</evidence>
<dbReference type="EMBL" id="JAALFE010000003">
    <property type="protein sequence ID" value="NGQ90054.1"/>
    <property type="molecule type" value="Genomic_DNA"/>
</dbReference>
<accession>A0A6M1TXS7</accession>
<evidence type="ECO:0000256" key="7">
    <source>
        <dbReference type="ARBA" id="ARBA00023225"/>
    </source>
</evidence>
<proteinExistence type="inferred from homology"/>
<evidence type="ECO:0000256" key="2">
    <source>
        <dbReference type="ARBA" id="ARBA00006602"/>
    </source>
</evidence>
<keyword evidence="4" id="KW-0813">Transport</keyword>
<keyword evidence="9" id="KW-0966">Cell projection</keyword>
<keyword evidence="5" id="KW-1005">Bacterial flagellum biogenesis</keyword>
<dbReference type="InterPro" id="IPR018035">
    <property type="entry name" value="Flagellar_FliH/T3SS_HrpE"/>
</dbReference>
<dbReference type="AlphaFoldDB" id="A0A6M1TXS7"/>